<dbReference type="Proteomes" id="UP000045285">
    <property type="component" value="Unassembled WGS sequence"/>
</dbReference>
<dbReference type="EMBL" id="CCMZ01000035">
    <property type="protein sequence ID" value="CDX24475.1"/>
    <property type="molecule type" value="Genomic_DNA"/>
</dbReference>
<keyword evidence="2" id="KW-1185">Reference proteome</keyword>
<proteinExistence type="predicted"/>
<dbReference type="STRING" id="69974.MPLDJ20_120318"/>
<dbReference type="AlphaFoldDB" id="A0A090E4P3"/>
<evidence type="ECO:0000313" key="1">
    <source>
        <dbReference type="EMBL" id="CDX24475.1"/>
    </source>
</evidence>
<accession>A0A090E4P3</accession>
<evidence type="ECO:0000313" key="2">
    <source>
        <dbReference type="Proteomes" id="UP000045285"/>
    </source>
</evidence>
<organism evidence="1 2">
    <name type="scientific">Mesorhizobium plurifarium</name>
    <dbReference type="NCBI Taxonomy" id="69974"/>
    <lineage>
        <taxon>Bacteria</taxon>
        <taxon>Pseudomonadati</taxon>
        <taxon>Pseudomonadota</taxon>
        <taxon>Alphaproteobacteria</taxon>
        <taxon>Hyphomicrobiales</taxon>
        <taxon>Phyllobacteriaceae</taxon>
        <taxon>Mesorhizobium</taxon>
    </lineage>
</organism>
<name>A0A090E4P3_MESPL</name>
<sequence length="64" mass="6976">MWEALMMLRLIVSVAPGLPVSRRAPQPAIAPIPNGDAIRLNFAAFRLSLPIASPNIKNDDRKIA</sequence>
<reference evidence="2" key="1">
    <citation type="submission" date="2014-08" db="EMBL/GenBank/DDBJ databases">
        <authorList>
            <person name="Moulin L."/>
        </authorList>
    </citation>
    <scope>NUCLEOTIDE SEQUENCE [LARGE SCALE GENOMIC DNA]</scope>
</reference>
<protein>
    <submittedName>
        <fullName evidence="1">Uncharacterized protein</fullName>
    </submittedName>
</protein>
<gene>
    <name evidence="1" type="ORF">MPL3356_400088</name>
</gene>